<organism evidence="1 2">
    <name type="scientific">Spirosoma radiotolerans</name>
    <dbReference type="NCBI Taxonomy" id="1379870"/>
    <lineage>
        <taxon>Bacteria</taxon>
        <taxon>Pseudomonadati</taxon>
        <taxon>Bacteroidota</taxon>
        <taxon>Cytophagia</taxon>
        <taxon>Cytophagales</taxon>
        <taxon>Cytophagaceae</taxon>
        <taxon>Spirosoma</taxon>
    </lineage>
</organism>
<accession>A0A0E3ZTD2</accession>
<dbReference type="Proteomes" id="UP000033054">
    <property type="component" value="Chromosome"/>
</dbReference>
<protein>
    <recommendedName>
        <fullName evidence="3">Secretion system C-terminal sorting domain-containing protein</fullName>
    </recommendedName>
</protein>
<reference evidence="1 2" key="1">
    <citation type="journal article" date="2014" name="Curr. Microbiol.">
        <title>Spirosoma radiotolerans sp. nov., a gamma-radiation-resistant bacterium isolated from gamma ray-irradiated soil.</title>
        <authorList>
            <person name="Lee J.J."/>
            <person name="Srinivasan S."/>
            <person name="Lim S."/>
            <person name="Joe M."/>
            <person name="Im S."/>
            <person name="Bae S.I."/>
            <person name="Park K.R."/>
            <person name="Han J.H."/>
            <person name="Park S.H."/>
            <person name="Joo B.M."/>
            <person name="Park S.J."/>
            <person name="Kim M.K."/>
        </authorList>
    </citation>
    <scope>NUCLEOTIDE SEQUENCE [LARGE SCALE GENOMIC DNA]</scope>
    <source>
        <strain evidence="1 2">DG5A</strain>
    </source>
</reference>
<proteinExistence type="predicted"/>
<dbReference type="STRING" id="1379870.SD10_06135"/>
<evidence type="ECO:0000313" key="2">
    <source>
        <dbReference type="Proteomes" id="UP000033054"/>
    </source>
</evidence>
<evidence type="ECO:0008006" key="3">
    <source>
        <dbReference type="Google" id="ProtNLM"/>
    </source>
</evidence>
<dbReference type="SUPFAM" id="SSF50998">
    <property type="entry name" value="Quinoprotein alcohol dehydrogenase-like"/>
    <property type="match status" value="1"/>
</dbReference>
<evidence type="ECO:0000313" key="1">
    <source>
        <dbReference type="EMBL" id="AKD54553.1"/>
    </source>
</evidence>
<keyword evidence="2" id="KW-1185">Reference proteome</keyword>
<gene>
    <name evidence="1" type="ORF">SD10_06135</name>
</gene>
<dbReference type="PANTHER" id="PTHR42754">
    <property type="entry name" value="ENDOGLUCANASE"/>
    <property type="match status" value="1"/>
</dbReference>
<dbReference type="HOGENOM" id="CLU_420286_0_0_10"/>
<name>A0A0E3ZTD2_9BACT</name>
<dbReference type="KEGG" id="srd:SD10_06135"/>
<sequence length="652" mass="68669">MTLVGVICITTSLSAQSVQPPLIQWQRAIENGNLTTTSSIRAAKAQRGGGYGILSGRNLVLLSAKGEVTWNKEIPGSYADSTTARIAFQEAISLTPTPDGGFAVLALDAQKRYYVAKLDSAGGQVWTRTVERPEAGSPAQLTQNVLSNKPDGSLMLVGSFTDRLSYLTITELSSEGYITGRWRIKFQVSAQSATPLINRVLPLPNQGYLLVGRAAGSALAESQGSALQLNAQYALTWQKQYPTLRDIQDVVMNAGTEGTYTAVGAGPGNNGQAMTIAPNKAGDGNVLASIPGVVSIISLVYDGAGNLTVLDAAPSTNGDFRLSSGRLPATFRWTKSFGGSGTDKPTALLATDDGGYLAVGTTTSTDGDIKDKSTKAIATWVLKLGNSPQVTTLRLLPPVYDCQTGLIRFHTSGGDGSPVRFSATGVALNSPADSVGTVEQAFRTDSSGINILASQHEQTVSYSFNVGNVCRTDTAGSAPSDSLRLIAPTYNCETGLLTFHTAGGDSSQVEYAAEGITGWTTSPTQVVPPELRTMKIILMARQRGKVVTYAFDSKAECGRARLAASEEASGLTIGLRGNPVYDAVTVDIKGAQDQSLLIRLVDGRGRLVEQRTVEQAGGHEQQTFDLRQQPAGALLLSVAGGQQVQTVKVIKQ</sequence>
<dbReference type="AlphaFoldDB" id="A0A0E3ZTD2"/>
<dbReference type="InterPro" id="IPR011047">
    <property type="entry name" value="Quinoprotein_ADH-like_sf"/>
</dbReference>
<dbReference type="PATRIC" id="fig|1379870.5.peg.1328"/>
<dbReference type="PANTHER" id="PTHR42754:SF1">
    <property type="entry name" value="LIPOPROTEIN"/>
    <property type="match status" value="1"/>
</dbReference>
<dbReference type="EMBL" id="CP010429">
    <property type="protein sequence ID" value="AKD54553.1"/>
    <property type="molecule type" value="Genomic_DNA"/>
</dbReference>